<feature type="compositionally biased region" description="Low complexity" evidence="1">
    <location>
        <begin position="376"/>
        <end position="403"/>
    </location>
</feature>
<keyword evidence="3" id="KW-1185">Reference proteome</keyword>
<feature type="region of interest" description="Disordered" evidence="1">
    <location>
        <begin position="921"/>
        <end position="942"/>
    </location>
</feature>
<feature type="region of interest" description="Disordered" evidence="1">
    <location>
        <begin position="353"/>
        <end position="403"/>
    </location>
</feature>
<dbReference type="Pfam" id="PF24681">
    <property type="entry name" value="Kelch_KLHDC2_KLHL20_DRC7"/>
    <property type="match status" value="3"/>
</dbReference>
<gene>
    <name evidence="2" type="primary">ADO2</name>
    <name evidence="2" type="ORF">AK812_SmicGene830</name>
</gene>
<dbReference type="Gene3D" id="2.120.10.80">
    <property type="entry name" value="Kelch-type beta propeller"/>
    <property type="match status" value="4"/>
</dbReference>
<evidence type="ECO:0000256" key="1">
    <source>
        <dbReference type="SAM" id="MobiDB-lite"/>
    </source>
</evidence>
<dbReference type="SUPFAM" id="SSF50965">
    <property type="entry name" value="Galactose oxidase, central domain"/>
    <property type="match status" value="1"/>
</dbReference>
<accession>A0A1Q9F5L2</accession>
<dbReference type="PANTHER" id="PTHR23244:SF471">
    <property type="entry name" value="GUANINE NUCLEOTIDE-BINDING PROTEIN SUBUNIT BETA 1-RELATED"/>
    <property type="match status" value="1"/>
</dbReference>
<proteinExistence type="predicted"/>
<dbReference type="InterPro" id="IPR011043">
    <property type="entry name" value="Gal_Oxase/kelch_b-propeller"/>
</dbReference>
<feature type="region of interest" description="Disordered" evidence="1">
    <location>
        <begin position="118"/>
        <end position="143"/>
    </location>
</feature>
<organism evidence="2 3">
    <name type="scientific">Symbiodinium microadriaticum</name>
    <name type="common">Dinoflagellate</name>
    <name type="synonym">Zooxanthella microadriatica</name>
    <dbReference type="NCBI Taxonomy" id="2951"/>
    <lineage>
        <taxon>Eukaryota</taxon>
        <taxon>Sar</taxon>
        <taxon>Alveolata</taxon>
        <taxon>Dinophyceae</taxon>
        <taxon>Suessiales</taxon>
        <taxon>Symbiodiniaceae</taxon>
        <taxon>Symbiodinium</taxon>
    </lineage>
</organism>
<dbReference type="SUPFAM" id="SSF117281">
    <property type="entry name" value="Kelch motif"/>
    <property type="match status" value="2"/>
</dbReference>
<comment type="caution">
    <text evidence="2">The sequence shown here is derived from an EMBL/GenBank/DDBJ whole genome shotgun (WGS) entry which is preliminary data.</text>
</comment>
<dbReference type="OrthoDB" id="10251809at2759"/>
<name>A0A1Q9F5L2_SYMMI</name>
<dbReference type="PANTHER" id="PTHR23244">
    <property type="entry name" value="KELCH REPEAT DOMAIN"/>
    <property type="match status" value="1"/>
</dbReference>
<reference evidence="2 3" key="1">
    <citation type="submission" date="2016-02" db="EMBL/GenBank/DDBJ databases">
        <title>Genome analysis of coral dinoflagellate symbionts highlights evolutionary adaptations to a symbiotic lifestyle.</title>
        <authorList>
            <person name="Aranda M."/>
            <person name="Li Y."/>
            <person name="Liew Y.J."/>
            <person name="Baumgarten S."/>
            <person name="Simakov O."/>
            <person name="Wilson M."/>
            <person name="Piel J."/>
            <person name="Ashoor H."/>
            <person name="Bougouffa S."/>
            <person name="Bajic V.B."/>
            <person name="Ryu T."/>
            <person name="Ravasi T."/>
            <person name="Bayer T."/>
            <person name="Micklem G."/>
            <person name="Kim H."/>
            <person name="Bhak J."/>
            <person name="Lajeunesse T.C."/>
            <person name="Voolstra C.R."/>
        </authorList>
    </citation>
    <scope>NUCLEOTIDE SEQUENCE [LARGE SCALE GENOMIC DNA]</scope>
    <source>
        <strain evidence="2 3">CCMP2467</strain>
    </source>
</reference>
<feature type="region of interest" description="Disordered" evidence="1">
    <location>
        <begin position="1854"/>
        <end position="1903"/>
    </location>
</feature>
<sequence>MPRPHPGEDFVVHFDDATGQCAGPWMRCDAIGEQLRDGRADRVPAESYITSPSLAGALPSRPRSKSRSSARIPIKCLFRRPTRKTEKARKLEEKRKADMQELQEIAESDEEDFIGDLTAQATSRRRRPHGAGDTSGERGHVREASSLAPDYGGARCYDVFDVLEWLKVYPSKHLVDEEVEWALGRPLDKSSGEEPRPHRNADSYTLLCRHVLVLDARKLGGSIVAFHHEGMVSKENVLKLVEDRRPADVELYAFGGQLPIPTGYPIEPIHCPACFPQWVSVPGSIFKPISYYEDLQMPEVDNWTLMIGGGEAVDFNLVWVRDGELLTLYTVPSSSLSTSEKLATQSARIEWPATTTKPCKSQQVTSKRTPTGNRGSSSSTSSSSTNTSSSTSSWTTSSSLTTTSTTTGLKVSLQWSEVYASGTPSGRYHHSAVFEESGRMWMFGGYSSMFGNSLDDTWYLDLQEKNPIWNQATPDVNPGRRSRHASFLDGTGRMWIHGGLDSSSNVVSSLWMLDTQVSPPNWTEVVGDSYPTLTQVRDHSAVISNTSQVYMYGGQSSCCHTSSLITFNLQVFTQSPLPPLLYYDMSISISGPSPGDRSAHTAVLTSSNRMWIFGGGTGMGSYQNDLRYVDLDESSPFWTELFPAGDRPAARAYHSAILTSTERLWIFGGIDTSEMYLGDVWFIDLQDVSNPTFWVEVSSQSNPSQRAYHTAVFASMSEMWVWGGNDGSDKSDLWVLEASSPFWSRVTEKCCTTPTSRVNHRSVFSADQRMWIFGGLADGPSLLNELWYLDFQEDPPGWYSTAPSMTPTQRNETSAVLSGTGQLWIYGGATTGNRAPCLCIFASSHPLLQEDLADLLKPLVHAYGQAETVATVPVLTPVMAQLFTAVFRRSIALVEYPDLAKYHPKPDFEIRYLNKKAPKKSKKARAADAEADGPEDKDRPVPLADDIAAVDNKELLRDFVLKCYKQNDYEGNKESRLREKTKSQKTNLVRGWCTEQEMVKLGWNKVKGAMQYCTRHKLTKRCKYTSEEKFLVELEDKVDDELMTRLKLEEEMSAICGDFKDDDPVFAFNLAAALEDDDQGLPASGAGSKKVVLEEWPEILEDNLGLRIKKFKDHAVKRKGVFKTTEDRLLEEKCAGHETDFKNLKSALGPSVRVAAISSMKSSLLSSYLGVSRKIAKTHGTGSGNQFRGLVRSLERLFSYMLNNGYSKLLLGGYDVKTDESRTVLRQWWERYRAHDPRHPVFSSNALADTVPLALYGDEGTGKRKHPCYILATKAMLNCRNNSYYRNFLYTIAAHELYRGFHKGSSQTNECLDEIVRQYSLEAGSLFREGYRDCITVDVNGTGTAVRTLYFAYVGCLGDLPFQAKIWKQQRHFVCNDCCPFCLATRDDLWDVSDQPSWAVQDVPSPWLEDSVLGTIPGMATPTMARHDIFHLGHLGVARYFYASTLVLLCRNFGFWSGRGRDNLPSSLANAYDSFRDFCRGVGETPDVKEFTTTNLHAAQTGFPQCTFKASDSKLIMCFLEDYLDRPWKLDDEGVQHTMLTAIIQYNAFHRCVLSDLWYIDLPAAFSWTQLYPSGSGGSRRGHSAVLTAENVMWIFAGNDGGGDLSDLVYIDFQALSPTWTSPFVSYAPTARSRHEAVLRHHTNKMWIYGGYTSSGDYFQNDLWSIDLRDPSYMNWYQSFPSASPPARADFAAVLTTTGRLWIWGGVNAGGSLEDLWVIDVDAYTPTWSEITTVTTALASPGKRTVHSAVLTPEGDMLTFGGSTEPFGGTPSSVDAHHPDKDPNEQADVEHLNHLTDDNYQQFYNTYDVRDFKDRRFHNSSNCASFHHNIDNNRSGVNLPAANTTTTLSGTITSSTVSRTSSSSLSTTQTWTTSSTETSTTRTTTRSTETTSTLSSSSTTSTSRSYGTVLEDIFLDQLNFNYLNFNYLDFEEFEQHNCHRVQHHYQHQVNFLNHLHKQDHFDNQLNIEDVYIQQKQKQKEDTGPMHSSKHIWQEWKFNI</sequence>
<evidence type="ECO:0000313" key="2">
    <source>
        <dbReference type="EMBL" id="OLQ14947.1"/>
    </source>
</evidence>
<dbReference type="Proteomes" id="UP000186817">
    <property type="component" value="Unassembled WGS sequence"/>
</dbReference>
<feature type="region of interest" description="Disordered" evidence="1">
    <location>
        <begin position="1761"/>
        <end position="1784"/>
    </location>
</feature>
<evidence type="ECO:0000313" key="3">
    <source>
        <dbReference type="Proteomes" id="UP000186817"/>
    </source>
</evidence>
<dbReference type="InterPro" id="IPR015915">
    <property type="entry name" value="Kelch-typ_b-propeller"/>
</dbReference>
<dbReference type="EMBL" id="LSRX01000008">
    <property type="protein sequence ID" value="OLQ14947.1"/>
    <property type="molecule type" value="Genomic_DNA"/>
</dbReference>
<protein>
    <submittedName>
        <fullName evidence="2">Adagio protein 2</fullName>
    </submittedName>
</protein>
<feature type="compositionally biased region" description="Polar residues" evidence="1">
    <location>
        <begin position="353"/>
        <end position="375"/>
    </location>
</feature>
<feature type="compositionally biased region" description="Basic and acidic residues" evidence="1">
    <location>
        <begin position="1775"/>
        <end position="1784"/>
    </location>
</feature>